<comment type="caution">
    <text evidence="2">The sequence shown here is derived from an EMBL/GenBank/DDBJ whole genome shotgun (WGS) entry which is preliminary data.</text>
</comment>
<dbReference type="Proteomes" id="UP001344658">
    <property type="component" value="Unassembled WGS sequence"/>
</dbReference>
<protein>
    <submittedName>
        <fullName evidence="2">(2Fe-2S)-binding protein</fullName>
    </submittedName>
</protein>
<sequence length="263" mass="26723">MSPSPGDAPSADAWQAESAALGPFFAVEWHDDGRHGGPVRPPWRSMAELADGSPVLGERVAAVRARLAAGGGQPAEAVESRVAASVTHLGLVARVLSPFLAHALLHGRVPPVPPLAALRWQPVLGRPFPLSLPRSVTGQGAAAPAEAAAPADALADALAAGLLDGPLRELAAPFADLGVSPHIVRGNTASAVNGAAAMAASAAPGLAHRARTLATLLLERPPLRGAATRTPSGAFRRRSCCLIYRAAPDAAGALCGDCVLRRD</sequence>
<proteinExistence type="predicted"/>
<organism evidence="2 3">
    <name type="scientific">Actinacidiphila polyblastidii</name>
    <dbReference type="NCBI Taxonomy" id="3110430"/>
    <lineage>
        <taxon>Bacteria</taxon>
        <taxon>Bacillati</taxon>
        <taxon>Actinomycetota</taxon>
        <taxon>Actinomycetes</taxon>
        <taxon>Kitasatosporales</taxon>
        <taxon>Streptomycetaceae</taxon>
        <taxon>Actinacidiphila</taxon>
    </lineage>
</organism>
<name>A0ABU7PER3_9ACTN</name>
<dbReference type="InterPro" id="IPR024726">
    <property type="entry name" value="FhuF_C"/>
</dbReference>
<feature type="domain" description="Ferric siderophore reductase C-terminal" evidence="1">
    <location>
        <begin position="237"/>
        <end position="260"/>
    </location>
</feature>
<keyword evidence="3" id="KW-1185">Reference proteome</keyword>
<evidence type="ECO:0000313" key="3">
    <source>
        <dbReference type="Proteomes" id="UP001344658"/>
    </source>
</evidence>
<accession>A0ABU7PER3</accession>
<gene>
    <name evidence="2" type="ORF">V2S66_17560</name>
</gene>
<evidence type="ECO:0000313" key="2">
    <source>
        <dbReference type="EMBL" id="MEE4543769.1"/>
    </source>
</evidence>
<evidence type="ECO:0000259" key="1">
    <source>
        <dbReference type="Pfam" id="PF11575"/>
    </source>
</evidence>
<dbReference type="EMBL" id="JAZEWV010000013">
    <property type="protein sequence ID" value="MEE4543769.1"/>
    <property type="molecule type" value="Genomic_DNA"/>
</dbReference>
<reference evidence="2 3" key="1">
    <citation type="submission" date="2023-12" db="EMBL/GenBank/DDBJ databases">
        <title>Streptomyces sp. V4-01.</title>
        <authorList>
            <person name="Somphong A."/>
            <person name="Phongsopitanun W."/>
        </authorList>
    </citation>
    <scope>NUCLEOTIDE SEQUENCE [LARGE SCALE GENOMIC DNA]</scope>
    <source>
        <strain evidence="2 3">V4-01</strain>
    </source>
</reference>
<dbReference type="Pfam" id="PF11575">
    <property type="entry name" value="FhuF_C"/>
    <property type="match status" value="1"/>
</dbReference>
<dbReference type="RefSeq" id="WP_330796501.1">
    <property type="nucleotide sequence ID" value="NZ_JAZEWV010000013.1"/>
</dbReference>